<dbReference type="Pfam" id="PF25904">
    <property type="entry name" value="Tmrp11_N"/>
    <property type="match status" value="1"/>
</dbReference>
<dbReference type="GO" id="GO:0008033">
    <property type="term" value="P:tRNA processing"/>
    <property type="evidence" value="ECO:0007669"/>
    <property type="project" value="UniProtKB-UniRule"/>
</dbReference>
<dbReference type="PIRSF" id="PIRSF017259">
    <property type="entry name" value="tRNA_mtfrase_TRM11"/>
    <property type="match status" value="1"/>
</dbReference>
<dbReference type="GO" id="GO:0005737">
    <property type="term" value="C:cytoplasm"/>
    <property type="evidence" value="ECO:0007669"/>
    <property type="project" value="UniProtKB-SubCell"/>
</dbReference>
<dbReference type="PRINTS" id="PR00507">
    <property type="entry name" value="N12N6MTFRASE"/>
</dbReference>
<evidence type="ECO:0000313" key="14">
    <source>
        <dbReference type="Proteomes" id="UP000030161"/>
    </source>
</evidence>
<evidence type="ECO:0000256" key="8">
    <source>
        <dbReference type="ARBA" id="ARBA00022884"/>
    </source>
</evidence>
<keyword evidence="4 10" id="KW-0489">Methyltransferase</keyword>
<feature type="domain" description="tRNA (guanine(10)-N(2))-methyltransferase TRMT11 N-terminal" evidence="12">
    <location>
        <begin position="11"/>
        <end position="180"/>
    </location>
</feature>
<dbReference type="PANTHER" id="PTHR13370:SF3">
    <property type="entry name" value="TRNA (GUANINE(10)-N2)-METHYLTRANSFERASE HOMOLOG"/>
    <property type="match status" value="1"/>
</dbReference>
<proteinExistence type="inferred from homology"/>
<accession>A0AB34PUK0</accession>
<evidence type="ECO:0000259" key="12">
    <source>
        <dbReference type="Pfam" id="PF25904"/>
    </source>
</evidence>
<keyword evidence="6 10" id="KW-0949">S-adenosyl-L-methionine</keyword>
<organism evidence="13 14">
    <name type="scientific">Candida albicans P78048</name>
    <dbReference type="NCBI Taxonomy" id="1094989"/>
    <lineage>
        <taxon>Eukaryota</taxon>
        <taxon>Fungi</taxon>
        <taxon>Dikarya</taxon>
        <taxon>Ascomycota</taxon>
        <taxon>Saccharomycotina</taxon>
        <taxon>Pichiomycetes</taxon>
        <taxon>Debaryomycetaceae</taxon>
        <taxon>Candida/Lodderomyces clade</taxon>
        <taxon>Candida</taxon>
    </lineage>
</organism>
<keyword evidence="7 10" id="KW-0819">tRNA processing</keyword>
<dbReference type="PANTHER" id="PTHR13370">
    <property type="entry name" value="RNA METHYLASE-RELATED"/>
    <property type="match status" value="1"/>
</dbReference>
<dbReference type="AlphaFoldDB" id="A0AB34PUK0"/>
<evidence type="ECO:0000256" key="1">
    <source>
        <dbReference type="ARBA" id="ARBA00004496"/>
    </source>
</evidence>
<dbReference type="GO" id="GO:0032259">
    <property type="term" value="P:methylation"/>
    <property type="evidence" value="ECO:0007669"/>
    <property type="project" value="UniProtKB-UniRule"/>
</dbReference>
<dbReference type="Gene3D" id="3.40.50.150">
    <property type="entry name" value="Vaccinia Virus protein VP39"/>
    <property type="match status" value="1"/>
</dbReference>
<comment type="similarity">
    <text evidence="10">Belongs to the class I-like SAM-binding methyltransferase superfamily. TRM11 methyltransferase family.</text>
</comment>
<keyword evidence="8 10" id="KW-0694">RNA-binding</keyword>
<keyword evidence="2" id="KW-0963">Cytoplasm</keyword>
<dbReference type="InterPro" id="IPR002052">
    <property type="entry name" value="DNA_methylase_N6_adenine_CS"/>
</dbReference>
<reference evidence="13 14" key="1">
    <citation type="submission" date="2013-12" db="EMBL/GenBank/DDBJ databases">
        <title>The Genome Sequence of Candida albicans P78048.</title>
        <authorList>
            <consortium name="The Broad Institute Genome Sequencing Platform"/>
            <consortium name="The Broad Institute Genome Sequencing Center for Infectious Disease"/>
            <person name="Cuomo C."/>
            <person name="Bennett R."/>
            <person name="Hirakawa M."/>
            <person name="Noverr M."/>
            <person name="Mitchell A."/>
            <person name="Young S.K."/>
            <person name="Zeng Q."/>
            <person name="Gargeya S."/>
            <person name="Fitzgerald M."/>
            <person name="Abouelleil A."/>
            <person name="Alvarado L."/>
            <person name="Berlin A.M."/>
            <person name="Chapman S.B."/>
            <person name="Dewar J."/>
            <person name="Goldberg J."/>
            <person name="Griggs A."/>
            <person name="Gujja S."/>
            <person name="Hansen M."/>
            <person name="Howarth C."/>
            <person name="Imamovic A."/>
            <person name="Larimer J."/>
            <person name="McCowan C."/>
            <person name="Murphy C."/>
            <person name="Pearson M."/>
            <person name="Priest M."/>
            <person name="Roberts A."/>
            <person name="Saif S."/>
            <person name="Shea T."/>
            <person name="Sykes S."/>
            <person name="Wortman J."/>
            <person name="Nusbaum C."/>
            <person name="Birren B."/>
        </authorList>
    </citation>
    <scope>NUCLEOTIDE SEQUENCE [LARGE SCALE GENOMIC DNA]</scope>
    <source>
        <strain evidence="13 14">P78048</strain>
    </source>
</reference>
<gene>
    <name evidence="13" type="ORF">MG3_02986</name>
</gene>
<evidence type="ECO:0000313" key="13">
    <source>
        <dbReference type="EMBL" id="KGR12896.1"/>
    </source>
</evidence>
<evidence type="ECO:0000256" key="7">
    <source>
        <dbReference type="ARBA" id="ARBA00022694"/>
    </source>
</evidence>
<evidence type="ECO:0000256" key="5">
    <source>
        <dbReference type="ARBA" id="ARBA00022679"/>
    </source>
</evidence>
<feature type="domain" description="Ribosomal RNA large subunit methyltransferase K/L-like methyltransferase" evidence="11">
    <location>
        <begin position="192"/>
        <end position="305"/>
    </location>
</feature>
<comment type="caution">
    <text evidence="13">The sequence shown here is derived from an EMBL/GenBank/DDBJ whole genome shotgun (WGS) entry which is preliminary data.</text>
</comment>
<evidence type="ECO:0000256" key="10">
    <source>
        <dbReference type="PROSITE-ProRule" id="PRU00959"/>
    </source>
</evidence>
<dbReference type="InterPro" id="IPR059073">
    <property type="entry name" value="TRMT11_N"/>
</dbReference>
<dbReference type="GO" id="GO:0160102">
    <property type="term" value="F:tRNA (guanine(10)-N2)-methyltransferase activity"/>
    <property type="evidence" value="ECO:0007669"/>
    <property type="project" value="UniProtKB-EC"/>
</dbReference>
<sequence length="446" mass="51474">MDSSLANPIMKDYLIHLASTFPKFRIAELEALADLYNIDVDLSSHNEDSTFLVVSLENDEQARQLISRSVMSFGIYELWGYGETYDKLHEDVRAKSADKFEKYKDVSFKFDFKNFRGRPSNKGKVRIIESFSYLPFEGKIDLKNPDEIFTVVEEYKYNDRAKSESPIHIWFTRQLQLSERSNGLVETYDLKKRNYIGTTSFEAELSLVTCNLAQIAPGKITYDPFTGTGSFLVAAAHFGGYPIGSDIDVRMLNGRGNDKNVKSNFKQYGTSGNFIDVLTMDFTHNALRKDFQIDSIVCDPPYGVREGLRVLGAKNEEKAAGREHDVFDGEIAYLRREFIPPKKPYSLANLLEDLLQFASERLPVGGRLAFWMPTANDNFEETQIPQHERLELLHCLEQSFNQWSRRLLVYVKRDESYKGITSNGLKEKNIRDFRVRYFKRFIDKNE</sequence>
<dbReference type="InterPro" id="IPR000241">
    <property type="entry name" value="RlmKL-like_Mtase"/>
</dbReference>
<evidence type="ECO:0000256" key="3">
    <source>
        <dbReference type="ARBA" id="ARBA00022555"/>
    </source>
</evidence>
<evidence type="ECO:0000259" key="11">
    <source>
        <dbReference type="Pfam" id="PF01170"/>
    </source>
</evidence>
<comment type="subcellular location">
    <subcellularLocation>
        <location evidence="1">Cytoplasm</location>
    </subcellularLocation>
</comment>
<dbReference type="FunFam" id="3.40.50.150:FF:000260">
    <property type="entry name" value="RNA methylase family protein"/>
    <property type="match status" value="1"/>
</dbReference>
<dbReference type="GO" id="GO:0043527">
    <property type="term" value="C:tRNA methyltransferase complex"/>
    <property type="evidence" value="ECO:0007669"/>
    <property type="project" value="UniProtKB-ARBA"/>
</dbReference>
<dbReference type="GO" id="GO:0000049">
    <property type="term" value="F:tRNA binding"/>
    <property type="evidence" value="ECO:0007669"/>
    <property type="project" value="UniProtKB-UniRule"/>
</dbReference>
<evidence type="ECO:0000256" key="9">
    <source>
        <dbReference type="ARBA" id="ARBA00066937"/>
    </source>
</evidence>
<dbReference type="Pfam" id="PF01170">
    <property type="entry name" value="UPF0020"/>
    <property type="match status" value="1"/>
</dbReference>
<dbReference type="InterPro" id="IPR029063">
    <property type="entry name" value="SAM-dependent_MTases_sf"/>
</dbReference>
<dbReference type="PROSITE" id="PS00092">
    <property type="entry name" value="N6_MTASE"/>
    <property type="match status" value="1"/>
</dbReference>
<keyword evidence="3 10" id="KW-0820">tRNA-binding</keyword>
<evidence type="ECO:0000256" key="4">
    <source>
        <dbReference type="ARBA" id="ARBA00022603"/>
    </source>
</evidence>
<protein>
    <recommendedName>
        <fullName evidence="9">tRNA (guanine(10)-N(2))-methyltransferase</fullName>
        <ecNumber evidence="9">2.1.1.214</ecNumber>
    </recommendedName>
</protein>
<dbReference type="PROSITE" id="PS51627">
    <property type="entry name" value="SAM_MT_TRM11"/>
    <property type="match status" value="1"/>
</dbReference>
<dbReference type="InterPro" id="IPR016691">
    <property type="entry name" value="TRMT11"/>
</dbReference>
<evidence type="ECO:0000256" key="2">
    <source>
        <dbReference type="ARBA" id="ARBA00022490"/>
    </source>
</evidence>
<dbReference type="Proteomes" id="UP000030161">
    <property type="component" value="Unassembled WGS sequence"/>
</dbReference>
<evidence type="ECO:0000256" key="6">
    <source>
        <dbReference type="ARBA" id="ARBA00022691"/>
    </source>
</evidence>
<dbReference type="EC" id="2.1.1.214" evidence="9"/>
<keyword evidence="5 10" id="KW-0808">Transferase</keyword>
<dbReference type="SUPFAM" id="SSF53335">
    <property type="entry name" value="S-adenosyl-L-methionine-dependent methyltransferases"/>
    <property type="match status" value="1"/>
</dbReference>
<name>A0AB34PUK0_CANAX</name>
<dbReference type="EMBL" id="AJIX01000015">
    <property type="protein sequence ID" value="KGR12896.1"/>
    <property type="molecule type" value="Genomic_DNA"/>
</dbReference>